<protein>
    <recommendedName>
        <fullName evidence="1">Pherophorin domain-containing protein</fullName>
    </recommendedName>
</protein>
<sequence length="147" mass="16113">MRTMCWYGINATSLDETYCWQVRADGAVAGGSRCVTMTIYKLEFIVERACVERFPRPIRAATINGVTVFPTYGRKTWKGTEYGMLSFSQLTGDFPVTPAGGLRLCLTLDTSSGSCATPAELCYGDTCVYSLYDPGFTCCPVSQVPYS</sequence>
<dbReference type="EMBL" id="BRXU01000007">
    <property type="protein sequence ID" value="GLC53015.1"/>
    <property type="molecule type" value="Genomic_DNA"/>
</dbReference>
<dbReference type="InterPro" id="IPR024616">
    <property type="entry name" value="Pherophorin"/>
</dbReference>
<reference evidence="2 3" key="1">
    <citation type="journal article" date="2023" name="Commun. Biol.">
        <title>Reorganization of the ancestral sex-determining regions during the evolution of trioecy in Pleodorina starrii.</title>
        <authorList>
            <person name="Takahashi K."/>
            <person name="Suzuki S."/>
            <person name="Kawai-Toyooka H."/>
            <person name="Yamamoto K."/>
            <person name="Hamaji T."/>
            <person name="Ootsuki R."/>
            <person name="Yamaguchi H."/>
            <person name="Kawachi M."/>
            <person name="Higashiyama T."/>
            <person name="Nozaki H."/>
        </authorList>
    </citation>
    <scope>NUCLEOTIDE SEQUENCE [LARGE SCALE GENOMIC DNA]</scope>
    <source>
        <strain evidence="2 3">NIES-4479</strain>
    </source>
</reference>
<gene>
    <name evidence="2" type="primary">PLESTB001083</name>
    <name evidence="2" type="ORF">PLESTB_000698900</name>
</gene>
<evidence type="ECO:0000313" key="3">
    <source>
        <dbReference type="Proteomes" id="UP001165080"/>
    </source>
</evidence>
<keyword evidence="3" id="KW-1185">Reference proteome</keyword>
<proteinExistence type="predicted"/>
<dbReference type="Proteomes" id="UP001165080">
    <property type="component" value="Unassembled WGS sequence"/>
</dbReference>
<evidence type="ECO:0000259" key="1">
    <source>
        <dbReference type="Pfam" id="PF12499"/>
    </source>
</evidence>
<comment type="caution">
    <text evidence="2">The sequence shown here is derived from an EMBL/GenBank/DDBJ whole genome shotgun (WGS) entry which is preliminary data.</text>
</comment>
<organism evidence="2 3">
    <name type="scientific">Pleodorina starrii</name>
    <dbReference type="NCBI Taxonomy" id="330485"/>
    <lineage>
        <taxon>Eukaryota</taxon>
        <taxon>Viridiplantae</taxon>
        <taxon>Chlorophyta</taxon>
        <taxon>core chlorophytes</taxon>
        <taxon>Chlorophyceae</taxon>
        <taxon>CS clade</taxon>
        <taxon>Chlamydomonadales</taxon>
        <taxon>Volvocaceae</taxon>
        <taxon>Pleodorina</taxon>
    </lineage>
</organism>
<accession>A0A9W6BJM7</accession>
<name>A0A9W6BJM7_9CHLO</name>
<evidence type="ECO:0000313" key="2">
    <source>
        <dbReference type="EMBL" id="GLC53015.1"/>
    </source>
</evidence>
<dbReference type="AlphaFoldDB" id="A0A9W6BJM7"/>
<dbReference type="Pfam" id="PF12499">
    <property type="entry name" value="DUF3707"/>
    <property type="match status" value="1"/>
</dbReference>
<feature type="domain" description="Pherophorin" evidence="1">
    <location>
        <begin position="14"/>
        <end position="140"/>
    </location>
</feature>